<dbReference type="EMBL" id="SPHZ02000011">
    <property type="protein sequence ID" value="KAF0892911.1"/>
    <property type="molecule type" value="Genomic_DNA"/>
</dbReference>
<keyword evidence="3" id="KW-1185">Reference proteome</keyword>
<evidence type="ECO:0000313" key="2">
    <source>
        <dbReference type="EMBL" id="KAF0892911.1"/>
    </source>
</evidence>
<evidence type="ECO:0000256" key="1">
    <source>
        <dbReference type="SAM" id="MobiDB-lite"/>
    </source>
</evidence>
<protein>
    <submittedName>
        <fullName evidence="2">Uncharacterized protein</fullName>
    </submittedName>
</protein>
<sequence>MPIGLERMKALRTLGTVGLNNPKVAEELGALAQLQTLEVKLYNSNEEVMITNLAGAFDKMNYLRSLYRSRHKDAELPPPPPDAASPWRSGEPWTNCPSGSIH</sequence>
<organism evidence="2 3">
    <name type="scientific">Oryza meyeriana var. granulata</name>
    <dbReference type="NCBI Taxonomy" id="110450"/>
    <lineage>
        <taxon>Eukaryota</taxon>
        <taxon>Viridiplantae</taxon>
        <taxon>Streptophyta</taxon>
        <taxon>Embryophyta</taxon>
        <taxon>Tracheophyta</taxon>
        <taxon>Spermatophyta</taxon>
        <taxon>Magnoliopsida</taxon>
        <taxon>Liliopsida</taxon>
        <taxon>Poales</taxon>
        <taxon>Poaceae</taxon>
        <taxon>BOP clade</taxon>
        <taxon>Oryzoideae</taxon>
        <taxon>Oryzeae</taxon>
        <taxon>Oryzinae</taxon>
        <taxon>Oryza</taxon>
        <taxon>Oryza meyeriana</taxon>
    </lineage>
</organism>
<name>A0A6G1BYS8_9ORYZ</name>
<gene>
    <name evidence="2" type="ORF">E2562_019567</name>
</gene>
<dbReference type="Proteomes" id="UP000479710">
    <property type="component" value="Unassembled WGS sequence"/>
</dbReference>
<dbReference type="AlphaFoldDB" id="A0A6G1BYS8"/>
<accession>A0A6G1BYS8</accession>
<comment type="caution">
    <text evidence="2">The sequence shown here is derived from an EMBL/GenBank/DDBJ whole genome shotgun (WGS) entry which is preliminary data.</text>
</comment>
<evidence type="ECO:0000313" key="3">
    <source>
        <dbReference type="Proteomes" id="UP000479710"/>
    </source>
</evidence>
<proteinExistence type="predicted"/>
<feature type="region of interest" description="Disordered" evidence="1">
    <location>
        <begin position="71"/>
        <end position="102"/>
    </location>
</feature>
<reference evidence="2 3" key="1">
    <citation type="submission" date="2019-11" db="EMBL/GenBank/DDBJ databases">
        <title>Whole genome sequence of Oryza granulata.</title>
        <authorList>
            <person name="Li W."/>
        </authorList>
    </citation>
    <scope>NUCLEOTIDE SEQUENCE [LARGE SCALE GENOMIC DNA]</scope>
    <source>
        <strain evidence="3">cv. Menghai</strain>
        <tissue evidence="2">Leaf</tissue>
    </source>
</reference>